<keyword evidence="3" id="KW-1185">Reference proteome</keyword>
<organism evidence="2 3">
    <name type="scientific">Prevotella jejuni</name>
    <dbReference type="NCBI Taxonomy" id="1177574"/>
    <lineage>
        <taxon>Bacteria</taxon>
        <taxon>Pseudomonadati</taxon>
        <taxon>Bacteroidota</taxon>
        <taxon>Bacteroidia</taxon>
        <taxon>Bacteroidales</taxon>
        <taxon>Prevotellaceae</taxon>
        <taxon>Prevotella</taxon>
    </lineage>
</organism>
<gene>
    <name evidence="2" type="ORF">SAMN06265364_1642</name>
</gene>
<reference evidence="2 3" key="1">
    <citation type="submission" date="2017-06" db="EMBL/GenBank/DDBJ databases">
        <authorList>
            <person name="Varghese N."/>
            <person name="Submissions S."/>
        </authorList>
    </citation>
    <scope>NUCLEOTIDE SEQUENCE [LARGE SCALE GENOMIC DNA]</scope>
    <source>
        <strain evidence="2 3">DSM 26989</strain>
    </source>
</reference>
<evidence type="ECO:0000313" key="2">
    <source>
        <dbReference type="EMBL" id="SNS18756.1"/>
    </source>
</evidence>
<dbReference type="RefSeq" id="WP_089367313.1">
    <property type="nucleotide sequence ID" value="NZ_CP023864.1"/>
</dbReference>
<feature type="compositionally biased region" description="Low complexity" evidence="1">
    <location>
        <begin position="25"/>
        <end position="39"/>
    </location>
</feature>
<dbReference type="KEGG" id="pje:CRM71_13190"/>
<protein>
    <submittedName>
        <fullName evidence="2">Uncharacterized protein</fullName>
    </submittedName>
</protein>
<dbReference type="Proteomes" id="UP000198427">
    <property type="component" value="Unassembled WGS sequence"/>
</dbReference>
<comment type="caution">
    <text evidence="2">The sequence shown here is derived from an EMBL/GenBank/DDBJ whole genome shotgun (WGS) entry which is preliminary data.</text>
</comment>
<sequence length="61" mass="6806">MRKKNYTSPFCEVYPLNEEGALLGNTNNNNSTTSSNDSTQPPTLRVDNESGKEIENEDDIL</sequence>
<dbReference type="GeneID" id="94030301"/>
<evidence type="ECO:0000256" key="1">
    <source>
        <dbReference type="SAM" id="MobiDB-lite"/>
    </source>
</evidence>
<feature type="region of interest" description="Disordered" evidence="1">
    <location>
        <begin position="20"/>
        <end position="61"/>
    </location>
</feature>
<evidence type="ECO:0000313" key="3">
    <source>
        <dbReference type="Proteomes" id="UP000198427"/>
    </source>
</evidence>
<proteinExistence type="predicted"/>
<accession>A0A2K9HCW7</accession>
<dbReference type="EMBL" id="FZNZ01000064">
    <property type="protein sequence ID" value="SNS18756.1"/>
    <property type="molecule type" value="Genomic_DNA"/>
</dbReference>
<name>A0A2K9HCW7_9BACT</name>
<dbReference type="AlphaFoldDB" id="A0A2K9HCW7"/>